<reference evidence="1" key="1">
    <citation type="submission" date="2019-07" db="EMBL/GenBank/DDBJ databases">
        <title>Annotation for the trematode Paragonimus miyazaki's.</title>
        <authorList>
            <person name="Choi Y.-J."/>
        </authorList>
    </citation>
    <scope>NUCLEOTIDE SEQUENCE</scope>
    <source>
        <strain evidence="1">Japan</strain>
    </source>
</reference>
<keyword evidence="2" id="KW-1185">Reference proteome</keyword>
<proteinExistence type="predicted"/>
<dbReference type="Proteomes" id="UP000822476">
    <property type="component" value="Unassembled WGS sequence"/>
</dbReference>
<evidence type="ECO:0000313" key="1">
    <source>
        <dbReference type="EMBL" id="KAF7258168.1"/>
    </source>
</evidence>
<sequence length="284" mass="32532">MFQLAQSRFILEYDQLLLKEVRRFLHSGLHHVTVSLDDEGVLCATAKLWHRVTQSHLTKCRQQCHATNDSKGISDEQEIDRQVTNNALTDDDPKFVVCAPSVAAANPLNDWIKLEKEIRQFVNHSENRYLRLLDHNSFGTNTPTEQLKIQQTRSTSLTELYDPMLGSAKLGIRRWASSDDVDRTNSHADSFFTYNSWFDYFLSWRTSESSEGWDDFVLCSFDGWNSKTVVEAVQLQSSMSLCVDRFEQSIDQLGEVTRDVLLEENCLAEPTTSQTKVNLLEQVG</sequence>
<comment type="caution">
    <text evidence="1">The sequence shown here is derived from an EMBL/GenBank/DDBJ whole genome shotgun (WGS) entry which is preliminary data.</text>
</comment>
<evidence type="ECO:0000313" key="2">
    <source>
        <dbReference type="Proteomes" id="UP000822476"/>
    </source>
</evidence>
<protein>
    <submittedName>
        <fullName evidence="1">Uncharacterized protein</fullName>
    </submittedName>
</protein>
<organism evidence="1 2">
    <name type="scientific">Paragonimus skrjabini miyazakii</name>
    <dbReference type="NCBI Taxonomy" id="59628"/>
    <lineage>
        <taxon>Eukaryota</taxon>
        <taxon>Metazoa</taxon>
        <taxon>Spiralia</taxon>
        <taxon>Lophotrochozoa</taxon>
        <taxon>Platyhelminthes</taxon>
        <taxon>Trematoda</taxon>
        <taxon>Digenea</taxon>
        <taxon>Plagiorchiida</taxon>
        <taxon>Troglotremata</taxon>
        <taxon>Troglotrematidae</taxon>
        <taxon>Paragonimus</taxon>
    </lineage>
</organism>
<gene>
    <name evidence="1" type="ORF">EG68_04895</name>
</gene>
<dbReference type="OrthoDB" id="6255165at2759"/>
<dbReference type="EMBL" id="JTDE01001904">
    <property type="protein sequence ID" value="KAF7258168.1"/>
    <property type="molecule type" value="Genomic_DNA"/>
</dbReference>
<accession>A0A8S9Z2J8</accession>
<dbReference type="AlphaFoldDB" id="A0A8S9Z2J8"/>
<name>A0A8S9Z2J8_9TREM</name>